<name>A0ABY8EDB3_9FIRM</name>
<accession>A0ABY8EDB3</accession>
<keyword evidence="3" id="KW-1185">Reference proteome</keyword>
<feature type="transmembrane region" description="Helical" evidence="1">
    <location>
        <begin position="63"/>
        <end position="81"/>
    </location>
</feature>
<dbReference type="EMBL" id="CP120733">
    <property type="protein sequence ID" value="WFD10926.1"/>
    <property type="molecule type" value="Genomic_DNA"/>
</dbReference>
<feature type="transmembrane region" description="Helical" evidence="1">
    <location>
        <begin position="93"/>
        <end position="113"/>
    </location>
</feature>
<dbReference type="RefSeq" id="WP_277732891.1">
    <property type="nucleotide sequence ID" value="NZ_CP120733.1"/>
</dbReference>
<protein>
    <submittedName>
        <fullName evidence="2">Uncharacterized protein</fullName>
    </submittedName>
</protein>
<proteinExistence type="predicted"/>
<gene>
    <name evidence="2" type="ORF">P4S50_02305</name>
</gene>
<feature type="transmembrane region" description="Helical" evidence="1">
    <location>
        <begin position="40"/>
        <end position="56"/>
    </location>
</feature>
<feature type="transmembrane region" description="Helical" evidence="1">
    <location>
        <begin position="14"/>
        <end position="34"/>
    </location>
</feature>
<reference evidence="2 3" key="1">
    <citation type="submission" date="2023-03" db="EMBL/GenBank/DDBJ databases">
        <title>Complete genome sequence of Tepidibacter sp. SWIR-1, isolated from a deep-sea hydrothermal vent.</title>
        <authorList>
            <person name="Li X."/>
        </authorList>
    </citation>
    <scope>NUCLEOTIDE SEQUENCE [LARGE SCALE GENOMIC DNA]</scope>
    <source>
        <strain evidence="2 3">SWIR-1</strain>
    </source>
</reference>
<organism evidence="2 3">
    <name type="scientific">Tepidibacter hydrothermalis</name>
    <dbReference type="NCBI Taxonomy" id="3036126"/>
    <lineage>
        <taxon>Bacteria</taxon>
        <taxon>Bacillati</taxon>
        <taxon>Bacillota</taxon>
        <taxon>Clostridia</taxon>
        <taxon>Peptostreptococcales</taxon>
        <taxon>Peptostreptococcaceae</taxon>
        <taxon>Tepidibacter</taxon>
    </lineage>
</organism>
<evidence type="ECO:0000256" key="1">
    <source>
        <dbReference type="SAM" id="Phobius"/>
    </source>
</evidence>
<keyword evidence="1" id="KW-0812">Transmembrane</keyword>
<evidence type="ECO:0000313" key="2">
    <source>
        <dbReference type="EMBL" id="WFD10926.1"/>
    </source>
</evidence>
<dbReference type="Proteomes" id="UP001222800">
    <property type="component" value="Chromosome"/>
</dbReference>
<keyword evidence="1" id="KW-0472">Membrane</keyword>
<evidence type="ECO:0000313" key="3">
    <source>
        <dbReference type="Proteomes" id="UP001222800"/>
    </source>
</evidence>
<sequence length="123" mass="13461">MSKKIETIEDATKIINNVSGSFIGLAIIQIVLLVVLLQNYYAIIDSLIIIVIALLLRKFKNIVSSILILLVSLGALVATVMSKIGLAQGGQNVYLTVLMVYMSIKAVKATLFIRKAKKEEINI</sequence>
<keyword evidence="1" id="KW-1133">Transmembrane helix</keyword>